<dbReference type="GO" id="GO:0007131">
    <property type="term" value="P:reciprocal meiotic recombination"/>
    <property type="evidence" value="ECO:0007669"/>
    <property type="project" value="TreeGrafter"/>
</dbReference>
<dbReference type="PANTHER" id="PTHR31398:SF0">
    <property type="entry name" value="MEIOTIC NUCLEAR DIVISION PROTEIN 1 HOMOLOG"/>
    <property type="match status" value="1"/>
</dbReference>
<organism evidence="2 3">
    <name type="scientific">Paramecium octaurelia</name>
    <dbReference type="NCBI Taxonomy" id="43137"/>
    <lineage>
        <taxon>Eukaryota</taxon>
        <taxon>Sar</taxon>
        <taxon>Alveolata</taxon>
        <taxon>Ciliophora</taxon>
        <taxon>Intramacronucleata</taxon>
        <taxon>Oligohymenophorea</taxon>
        <taxon>Peniculida</taxon>
        <taxon>Parameciidae</taxon>
        <taxon>Paramecium</taxon>
    </lineage>
</organism>
<protein>
    <recommendedName>
        <fullName evidence="4">Transmembrane protein</fullName>
    </recommendedName>
</protein>
<evidence type="ECO:0000313" key="2">
    <source>
        <dbReference type="EMBL" id="CAD8164406.1"/>
    </source>
</evidence>
<evidence type="ECO:0000256" key="1">
    <source>
        <dbReference type="SAM" id="Phobius"/>
    </source>
</evidence>
<evidence type="ECO:0008006" key="4">
    <source>
        <dbReference type="Google" id="ProtNLM"/>
    </source>
</evidence>
<gene>
    <name evidence="2" type="ORF">POCTA_138.1.T0450037</name>
</gene>
<dbReference type="PANTHER" id="PTHR31398">
    <property type="entry name" value="MEIOTIC NUCLEAR DIVISION PROTEIN 1 HOMOLOG"/>
    <property type="match status" value="1"/>
</dbReference>
<accession>A0A8S1UPK6</accession>
<dbReference type="EMBL" id="CAJJDP010000045">
    <property type="protein sequence ID" value="CAD8164406.1"/>
    <property type="molecule type" value="Genomic_DNA"/>
</dbReference>
<evidence type="ECO:0000313" key="3">
    <source>
        <dbReference type="Proteomes" id="UP000683925"/>
    </source>
</evidence>
<name>A0A8S1UPK6_PAROT</name>
<dbReference type="Proteomes" id="UP000683925">
    <property type="component" value="Unassembled WGS sequence"/>
</dbReference>
<sequence length="756" mass="88478">MLYKFLTRLSYFDRFGAEVKLNFRKKETHQSPFGGFCTIILVLVLTVIFTRGAIALIKKETFVISSNKVLNVDPPTTQLQFSDFMMAFQADNPIRNGTKRFFNFILTSYVQMIDENGNITKTETYSQNLEQCSISHFVEFDESNTYNKLLRDQLSDYYCLPLNYSLQIQGTYKSNIFQYGKISVIICSSDDCYQSSELQQFEQLGYFNNSFKINTLILNRVPNLNMQSNYISYIYSDYYVQAKIGLETKTDVFLEQQQLSIEKSVIPGIKDLEVDSVFSLMDNKLQPSSVFTSNITKVASFFIRLSQSEMHYYKQYYRFDELFSYVGGITQFLATILGYFILKYNQAGLQIKLANALYQFDMPEKKKGETVFSFESLVNKIFESLKSIEDVVSKFKSSAHRLITLTRLAGALKFPNQQVQQTDKVDEEIANQITLRLETQNDNLHSEKLQYSHESNQTFYLEQDKKKFLTLIIQLILESRKKLSFGVHFIAKQVSSTLKKNSKVNYQSQLFEKSRNMILRDMDILVIMSKVQEIEKIKHVIFNKTQRKVFNYLQKPVVCVKDKINQVKYDHNLIQNDLLHKRDDALRLTMSSKSQLGVRQKYNTEKKFKKLYEAYENLALSEDQDGTEKIMNQRLLKLVEPTIQYSFNSLVEIERLTRQLRYNKKKRVATNVLKPKTFKLGSSNDNEEDGDRYDEIDSFTLNGQKKDNLHKRSPQSLNENRFKNFNNMQNSPRWLKEVKLNQVQSKQDLIDIEILF</sequence>
<keyword evidence="1" id="KW-1133">Transmembrane helix</keyword>
<dbReference type="GO" id="GO:0005634">
    <property type="term" value="C:nucleus"/>
    <property type="evidence" value="ECO:0007669"/>
    <property type="project" value="TreeGrafter"/>
</dbReference>
<feature type="transmembrane region" description="Helical" evidence="1">
    <location>
        <begin position="33"/>
        <end position="57"/>
    </location>
</feature>
<keyword evidence="1" id="KW-0812">Transmembrane</keyword>
<dbReference type="OrthoDB" id="289648at2759"/>
<reference evidence="2" key="1">
    <citation type="submission" date="2021-01" db="EMBL/GenBank/DDBJ databases">
        <authorList>
            <consortium name="Genoscope - CEA"/>
            <person name="William W."/>
        </authorList>
    </citation>
    <scope>NUCLEOTIDE SEQUENCE</scope>
</reference>
<keyword evidence="1" id="KW-0472">Membrane</keyword>
<keyword evidence="3" id="KW-1185">Reference proteome</keyword>
<proteinExistence type="predicted"/>
<dbReference type="AlphaFoldDB" id="A0A8S1UPK6"/>
<comment type="caution">
    <text evidence="2">The sequence shown here is derived from an EMBL/GenBank/DDBJ whole genome shotgun (WGS) entry which is preliminary data.</text>
</comment>
<dbReference type="OMA" id="HESNQTF"/>